<comment type="caution">
    <text evidence="2">The sequence shown here is derived from an EMBL/GenBank/DDBJ whole genome shotgun (WGS) entry which is preliminary data.</text>
</comment>
<protein>
    <submittedName>
        <fullName evidence="2">Uncharacterized protein</fullName>
    </submittedName>
</protein>
<organism evidence="2 3">
    <name type="scientific">Kitasatospora putterlickiae</name>
    <dbReference type="NCBI Taxonomy" id="221725"/>
    <lineage>
        <taxon>Bacteria</taxon>
        <taxon>Bacillati</taxon>
        <taxon>Actinomycetota</taxon>
        <taxon>Actinomycetes</taxon>
        <taxon>Kitasatosporales</taxon>
        <taxon>Streptomycetaceae</taxon>
        <taxon>Kitasatospora</taxon>
    </lineage>
</organism>
<feature type="compositionally biased region" description="Basic and acidic residues" evidence="1">
    <location>
        <begin position="38"/>
        <end position="48"/>
    </location>
</feature>
<dbReference type="EMBL" id="BAAAKJ010000453">
    <property type="protein sequence ID" value="GAA1413262.1"/>
    <property type="molecule type" value="Genomic_DNA"/>
</dbReference>
<name>A0ABN1YGZ3_9ACTN</name>
<evidence type="ECO:0000313" key="2">
    <source>
        <dbReference type="EMBL" id="GAA1413262.1"/>
    </source>
</evidence>
<sequence length="199" mass="20143">MHAEPEAHAVADRGQAGGGGRDLHQQVGPVHRAGQFDGLRDQRGRVVGEPRVQVGGDQPVVAVGAAEDPEELLADQPQIVHGGGPDRALGGDVVVRQPGQLVGVGRVVAQRSGQQGRVGGGAAQAGALDQPAEQARGGQIAVDPVQPGRDALGDQRPQVSGAGGGGRRLLHCGITAPRLCDGPQTGRGPRIGSNSCPEK</sequence>
<gene>
    <name evidence="2" type="ORF">GCM10009639_66180</name>
</gene>
<feature type="region of interest" description="Disordered" evidence="1">
    <location>
        <begin position="143"/>
        <end position="199"/>
    </location>
</feature>
<evidence type="ECO:0000256" key="1">
    <source>
        <dbReference type="SAM" id="MobiDB-lite"/>
    </source>
</evidence>
<feature type="region of interest" description="Disordered" evidence="1">
    <location>
        <begin position="1"/>
        <end position="59"/>
    </location>
</feature>
<keyword evidence="3" id="KW-1185">Reference proteome</keyword>
<feature type="compositionally biased region" description="Basic and acidic residues" evidence="1">
    <location>
        <begin position="1"/>
        <end position="11"/>
    </location>
</feature>
<proteinExistence type="predicted"/>
<reference evidence="2 3" key="1">
    <citation type="journal article" date="2019" name="Int. J. Syst. Evol. Microbiol.">
        <title>The Global Catalogue of Microorganisms (GCM) 10K type strain sequencing project: providing services to taxonomists for standard genome sequencing and annotation.</title>
        <authorList>
            <consortium name="The Broad Institute Genomics Platform"/>
            <consortium name="The Broad Institute Genome Sequencing Center for Infectious Disease"/>
            <person name="Wu L."/>
            <person name="Ma J."/>
        </authorList>
    </citation>
    <scope>NUCLEOTIDE SEQUENCE [LARGE SCALE GENOMIC DNA]</scope>
    <source>
        <strain evidence="2 3">JCM 12393</strain>
    </source>
</reference>
<dbReference type="Proteomes" id="UP001499863">
    <property type="component" value="Unassembled WGS sequence"/>
</dbReference>
<evidence type="ECO:0000313" key="3">
    <source>
        <dbReference type="Proteomes" id="UP001499863"/>
    </source>
</evidence>
<accession>A0ABN1YGZ3</accession>